<dbReference type="InterPro" id="IPR014008">
    <property type="entry name" value="Cbl_synth_MTase_CbiT"/>
</dbReference>
<dbReference type="Proteomes" id="UP000423525">
    <property type="component" value="Chromosome"/>
</dbReference>
<dbReference type="GO" id="GO:0032259">
    <property type="term" value="P:methylation"/>
    <property type="evidence" value="ECO:0007669"/>
    <property type="project" value="UniProtKB-KW"/>
</dbReference>
<feature type="domain" description="Tetrapyrrole methylase" evidence="7">
    <location>
        <begin position="26"/>
        <end position="211"/>
    </location>
</feature>
<evidence type="ECO:0000313" key="11">
    <source>
        <dbReference type="Proteomes" id="UP001265983"/>
    </source>
</evidence>
<dbReference type="InterPro" id="IPR035996">
    <property type="entry name" value="4pyrrol_Methylase_sf"/>
</dbReference>
<dbReference type="InterPro" id="IPR012818">
    <property type="entry name" value="CbiE"/>
</dbReference>
<dbReference type="EMBL" id="LR738855">
    <property type="protein sequence ID" value="VZH85234.1"/>
    <property type="molecule type" value="Genomic_DNA"/>
</dbReference>
<dbReference type="UniPathway" id="UPA00148"/>
<dbReference type="GO" id="GO:0009236">
    <property type="term" value="P:cobalamin biosynthetic process"/>
    <property type="evidence" value="ECO:0007669"/>
    <property type="project" value="UniProtKB-UniPathway"/>
</dbReference>
<evidence type="ECO:0000256" key="4">
    <source>
        <dbReference type="ARBA" id="ARBA00022679"/>
    </source>
</evidence>
<dbReference type="CDD" id="cd11644">
    <property type="entry name" value="Precorrin-6Y-MT"/>
    <property type="match status" value="1"/>
</dbReference>
<evidence type="ECO:0000256" key="3">
    <source>
        <dbReference type="ARBA" id="ARBA00022603"/>
    </source>
</evidence>
<keyword evidence="2" id="KW-0169">Cobalamin biosynthesis</keyword>
<gene>
    <name evidence="8" type="primary">cbiE</name>
    <name evidence="9" type="ORF">FRC0190_01211</name>
    <name evidence="8" type="ORF">P8T80_06465</name>
</gene>
<dbReference type="SUPFAM" id="SSF53335">
    <property type="entry name" value="S-adenosyl-L-methionine-dependent methyltransferases"/>
    <property type="match status" value="1"/>
</dbReference>
<evidence type="ECO:0000259" key="7">
    <source>
        <dbReference type="Pfam" id="PF00590"/>
    </source>
</evidence>
<proteinExistence type="predicted"/>
<name>A0A6I8MBY8_9CORY</name>
<dbReference type="SUPFAM" id="SSF53790">
    <property type="entry name" value="Tetrapyrrole methylase"/>
    <property type="match status" value="1"/>
</dbReference>
<keyword evidence="11" id="KW-1185">Reference proteome</keyword>
<dbReference type="Gene3D" id="3.40.1010.10">
    <property type="entry name" value="Cobalt-precorrin-4 Transmethylase, Domain 1"/>
    <property type="match status" value="1"/>
</dbReference>
<evidence type="ECO:0000256" key="2">
    <source>
        <dbReference type="ARBA" id="ARBA00022573"/>
    </source>
</evidence>
<keyword evidence="3 9" id="KW-0489">Methyltransferase</keyword>
<dbReference type="InterPro" id="IPR029063">
    <property type="entry name" value="SAM-dependent_MTases_sf"/>
</dbReference>
<dbReference type="NCBIfam" id="TIGR02467">
    <property type="entry name" value="CbiE"/>
    <property type="match status" value="1"/>
</dbReference>
<accession>A0A6I8MBY8</accession>
<dbReference type="InterPro" id="IPR000878">
    <property type="entry name" value="4pyrrol_Mease"/>
</dbReference>
<evidence type="ECO:0000256" key="5">
    <source>
        <dbReference type="ARBA" id="ARBA00022691"/>
    </source>
</evidence>
<dbReference type="Proteomes" id="UP001265983">
    <property type="component" value="Unassembled WGS sequence"/>
</dbReference>
<dbReference type="CDD" id="cd02440">
    <property type="entry name" value="AdoMet_MTases"/>
    <property type="match status" value="1"/>
</dbReference>
<dbReference type="RefSeq" id="WP_155872771.1">
    <property type="nucleotide sequence ID" value="NZ_CP168248.1"/>
</dbReference>
<dbReference type="GO" id="GO:0008276">
    <property type="term" value="F:protein methyltransferase activity"/>
    <property type="evidence" value="ECO:0007669"/>
    <property type="project" value="InterPro"/>
</dbReference>
<evidence type="ECO:0000313" key="10">
    <source>
        <dbReference type="Proteomes" id="UP000423525"/>
    </source>
</evidence>
<dbReference type="InterPro" id="IPR014777">
    <property type="entry name" value="4pyrrole_Mease_sub1"/>
</dbReference>
<reference evidence="8 11" key="2">
    <citation type="submission" date="2023-03" db="EMBL/GenBank/DDBJ databases">
        <title>Whole genome sequence of the first Corynebacterium rouxii strains isolated in Brazil: a recent member of Corynebacterium diphtheriae complex.</title>
        <authorList>
            <person name="Vieira V."/>
            <person name="Ramos J.N."/>
            <person name="Araujo M.R.B."/>
            <person name="Baio P.V."/>
            <person name="Sant'Anna L.O."/>
            <person name="Veras J.F.C."/>
            <person name="Vieira E.M.D."/>
            <person name="Sousa M.A.B."/>
            <person name="Camargo C.H."/>
            <person name="Sacchi C.T."/>
            <person name="Campos K.R."/>
            <person name="Santos M.B.N."/>
            <person name="Bokermann S."/>
            <person name="Alvim L.B."/>
            <person name="Santos L.S."/>
            <person name="Mattos-Guaraldi A.L."/>
        </authorList>
    </citation>
    <scope>NUCLEOTIDE SEQUENCE [LARGE SCALE GENOMIC DNA]</scope>
    <source>
        <strain evidence="8 11">70862</strain>
    </source>
</reference>
<evidence type="ECO:0000313" key="9">
    <source>
        <dbReference type="EMBL" id="VZH85234.1"/>
    </source>
</evidence>
<dbReference type="NCBIfam" id="TIGR02469">
    <property type="entry name" value="CbiT"/>
    <property type="match status" value="1"/>
</dbReference>
<dbReference type="AlphaFoldDB" id="A0A6I8MBY8"/>
<keyword evidence="5" id="KW-0949">S-adenosyl-L-methionine</keyword>
<sequence length="426" mass="45462">MSMEATARVSELGRPKNDDGQAHTGTITVVGIGAGGVEELGAQARTALRQATIIIGSKRQLGLLPEDFQGDRIAWPSPLVPAIPALFAEFIDKEVVVLGSGDPMFHGIGSTLHRLLPNHSMTVIPQPSSASLACAQLGWALDTTSVYSLVTHPIAHLTLAIEQGDRFLVLGRNHESPREICEHLIALGQSTAEVTVLSDIGSVSETITSGVATDYPSNDSALNVIAIRPLAATRSRVPGLPDSEYVTDGQLTKQHVRALTISALAPKPHENLWDIGGGSGSIAIEWLRSTPQTTAVCFEISEERRERILSNAINLGVSDRIAVQQGAPRAFDDVPDNPDVIFIGGGLTAPGVFETAWKRLPVGGRLVANAVTVESEQVLWALRKQFGGTMSSFAISREHTVGSFITMKPALPVHQWTVVKALTKEL</sequence>
<dbReference type="InterPro" id="IPR050714">
    <property type="entry name" value="Cobalamin_biosynth_MTase"/>
</dbReference>
<dbReference type="KEGG" id="crf:FRC0190_01211"/>
<comment type="pathway">
    <text evidence="1">Cofactor biosynthesis; adenosylcobalamin biosynthesis.</text>
</comment>
<dbReference type="Gene3D" id="3.40.50.150">
    <property type="entry name" value="Vaccinia Virus protein VP39"/>
    <property type="match status" value="1"/>
</dbReference>
<organism evidence="9 10">
    <name type="scientific">Corynebacterium rouxii</name>
    <dbReference type="NCBI Taxonomy" id="2719119"/>
    <lineage>
        <taxon>Bacteria</taxon>
        <taxon>Bacillati</taxon>
        <taxon>Actinomycetota</taxon>
        <taxon>Actinomycetes</taxon>
        <taxon>Mycobacteriales</taxon>
        <taxon>Corynebacteriaceae</taxon>
        <taxon>Corynebacterium</taxon>
    </lineage>
</organism>
<protein>
    <submittedName>
        <fullName evidence="9">Bifunctional cobalt-precorrin-7 (C(5))-methyltransferase/cobalt-precorrin-6B (C(15))-methyltransferase</fullName>
    </submittedName>
    <submittedName>
        <fullName evidence="8">Precorrin-6y C5,15-methyltransferase (Decarboxylating) subunit CbiE</fullName>
    </submittedName>
</protein>
<feature type="region of interest" description="Disordered" evidence="6">
    <location>
        <begin position="1"/>
        <end position="24"/>
    </location>
</feature>
<feature type="compositionally biased region" description="Basic and acidic residues" evidence="6">
    <location>
        <begin position="11"/>
        <end position="21"/>
    </location>
</feature>
<evidence type="ECO:0000256" key="1">
    <source>
        <dbReference type="ARBA" id="ARBA00004953"/>
    </source>
</evidence>
<reference evidence="9 10" key="1">
    <citation type="submission" date="2019-11" db="EMBL/GenBank/DDBJ databases">
        <authorList>
            <person name="Brisse S."/>
        </authorList>
    </citation>
    <scope>NUCLEOTIDE SEQUENCE [LARGE SCALE GENOMIC DNA]</scope>
    <source>
        <strain evidence="9">FRC0190</strain>
    </source>
</reference>
<dbReference type="Pfam" id="PF00590">
    <property type="entry name" value="TP_methylase"/>
    <property type="match status" value="1"/>
</dbReference>
<dbReference type="EMBL" id="JARUHM010000010">
    <property type="protein sequence ID" value="MDT9411023.1"/>
    <property type="molecule type" value="Genomic_DNA"/>
</dbReference>
<dbReference type="PANTHER" id="PTHR43182">
    <property type="entry name" value="COBALT-PRECORRIN-6B C(15)-METHYLTRANSFERASE (DECARBOXYLATING)"/>
    <property type="match status" value="1"/>
</dbReference>
<evidence type="ECO:0000256" key="6">
    <source>
        <dbReference type="SAM" id="MobiDB-lite"/>
    </source>
</evidence>
<dbReference type="PIRSF" id="PIRSF036428">
    <property type="entry name" value="CobL"/>
    <property type="match status" value="1"/>
</dbReference>
<evidence type="ECO:0000313" key="8">
    <source>
        <dbReference type="EMBL" id="MDT9411023.1"/>
    </source>
</evidence>
<dbReference type="InterPro" id="IPR006365">
    <property type="entry name" value="Cbl_synth_CobL"/>
</dbReference>
<keyword evidence="4 9" id="KW-0808">Transferase</keyword>
<dbReference type="PANTHER" id="PTHR43182:SF1">
    <property type="entry name" value="COBALT-PRECORRIN-7 C(5)-METHYLTRANSFERASE"/>
    <property type="match status" value="1"/>
</dbReference>